<sequence length="246" mass="26351">MYDFLLGGKDNYECDRAAVAEVLRSNQAAKLCALENRAFLCRVVRFLAGAGIRQFLDIGSGFPAESNVHEVAQRAAPDALTVYVDYDPVVLTHARALLATDARTDVVCEDMRRPEKILQEAAVLLDFGEPVAVLLVASLHFVTTADDPYGIVATLMDATVPGSYLVVSHVLETAGTRAAVGGYEGASAPVALRDEAEIAAFFAAADAELVEPGLVRVPLWRPEMHPELACKDAERVDVLGGVGRRA</sequence>
<comment type="caution">
    <text evidence="1">The sequence shown here is derived from an EMBL/GenBank/DDBJ whole genome shotgun (WGS) entry which is preliminary data.</text>
</comment>
<keyword evidence="1" id="KW-0489">Methyltransferase</keyword>
<name>A0A2T0N0A2_9ACTN</name>
<dbReference type="Proteomes" id="UP000238312">
    <property type="component" value="Unassembled WGS sequence"/>
</dbReference>
<dbReference type="Pfam" id="PF04672">
    <property type="entry name" value="Methyltransf_19"/>
    <property type="match status" value="1"/>
</dbReference>
<proteinExistence type="predicted"/>
<organism evidence="1 2">
    <name type="scientific">Nonomuraea fuscirosea</name>
    <dbReference type="NCBI Taxonomy" id="1291556"/>
    <lineage>
        <taxon>Bacteria</taxon>
        <taxon>Bacillati</taxon>
        <taxon>Actinomycetota</taxon>
        <taxon>Actinomycetes</taxon>
        <taxon>Streptosporangiales</taxon>
        <taxon>Streptosporangiaceae</taxon>
        <taxon>Nonomuraea</taxon>
    </lineage>
</organism>
<protein>
    <submittedName>
        <fullName evidence="1">S-adenosyl methyltransferase</fullName>
    </submittedName>
</protein>
<keyword evidence="1" id="KW-0808">Transferase</keyword>
<dbReference type="EMBL" id="PVNG01000007">
    <property type="protein sequence ID" value="PRX65246.1"/>
    <property type="molecule type" value="Genomic_DNA"/>
</dbReference>
<evidence type="ECO:0000313" key="1">
    <source>
        <dbReference type="EMBL" id="PRX65246.1"/>
    </source>
</evidence>
<keyword evidence="2" id="KW-1185">Reference proteome</keyword>
<dbReference type="AlphaFoldDB" id="A0A2T0N0A2"/>
<accession>A0A2T0N0A2</accession>
<dbReference type="GO" id="GO:0008168">
    <property type="term" value="F:methyltransferase activity"/>
    <property type="evidence" value="ECO:0007669"/>
    <property type="project" value="UniProtKB-KW"/>
</dbReference>
<dbReference type="PIRSF" id="PIRSF017393">
    <property type="entry name" value="MTase_SAV2177"/>
    <property type="match status" value="1"/>
</dbReference>
<gene>
    <name evidence="1" type="ORF">B0I32_1075</name>
</gene>
<dbReference type="SUPFAM" id="SSF53335">
    <property type="entry name" value="S-adenosyl-L-methionine-dependent methyltransferases"/>
    <property type="match status" value="1"/>
</dbReference>
<reference evidence="1 2" key="1">
    <citation type="submission" date="2018-03" db="EMBL/GenBank/DDBJ databases">
        <title>Genomic Encyclopedia of Type Strains, Phase III (KMG-III): the genomes of soil and plant-associated and newly described type strains.</title>
        <authorList>
            <person name="Whitman W."/>
        </authorList>
    </citation>
    <scope>NUCLEOTIDE SEQUENCE [LARGE SCALE GENOMIC DNA]</scope>
    <source>
        <strain evidence="1 2">CGMCC 4.7104</strain>
    </source>
</reference>
<evidence type="ECO:0000313" key="2">
    <source>
        <dbReference type="Proteomes" id="UP000238312"/>
    </source>
</evidence>
<dbReference type="InterPro" id="IPR029063">
    <property type="entry name" value="SAM-dependent_MTases_sf"/>
</dbReference>
<dbReference type="Gene3D" id="3.40.50.150">
    <property type="entry name" value="Vaccinia Virus protein VP39"/>
    <property type="match status" value="1"/>
</dbReference>
<dbReference type="GO" id="GO:0032259">
    <property type="term" value="P:methylation"/>
    <property type="evidence" value="ECO:0007669"/>
    <property type="project" value="UniProtKB-KW"/>
</dbReference>
<dbReference type="InterPro" id="IPR006764">
    <property type="entry name" value="SAM_dep_MeTrfase_SAV2177_type"/>
</dbReference>